<keyword evidence="7" id="KW-0677">Repeat</keyword>
<dbReference type="InterPro" id="IPR000644">
    <property type="entry name" value="CBS_dom"/>
</dbReference>
<evidence type="ECO:0000313" key="18">
    <source>
        <dbReference type="Proteomes" id="UP001208690"/>
    </source>
</evidence>
<keyword evidence="18" id="KW-1185">Reference proteome</keyword>
<dbReference type="SUPFAM" id="SSF54631">
    <property type="entry name" value="CBS-domain pair"/>
    <property type="match status" value="1"/>
</dbReference>
<dbReference type="PANTHER" id="PTHR39188">
    <property type="entry name" value="MEMBRANE-ASSOCIATED ZINC METALLOPROTEASE M50B"/>
    <property type="match status" value="1"/>
</dbReference>
<dbReference type="Gene3D" id="3.10.580.10">
    <property type="entry name" value="CBS-domain"/>
    <property type="match status" value="1"/>
</dbReference>
<dbReference type="Proteomes" id="UP001208690">
    <property type="component" value="Unassembled WGS sequence"/>
</dbReference>
<reference evidence="17 18" key="1">
    <citation type="submission" date="2022-04" db="EMBL/GenBank/DDBJ databases">
        <title>Roseobacter sp. WL0113 is a bacterium isolated from neritic sediment.</title>
        <authorList>
            <person name="Wang L."/>
            <person name="He W."/>
            <person name="Zhang D.-F."/>
        </authorList>
    </citation>
    <scope>NUCLEOTIDE SEQUENCE [LARGE SCALE GENOMIC DNA]</scope>
    <source>
        <strain evidence="17 18">WL0113</strain>
    </source>
</reference>
<feature type="transmembrane region" description="Helical" evidence="14">
    <location>
        <begin position="189"/>
        <end position="211"/>
    </location>
</feature>
<dbReference type="PROSITE" id="PS51371">
    <property type="entry name" value="CBS"/>
    <property type="match status" value="2"/>
</dbReference>
<keyword evidence="6 14" id="KW-0479">Metal-binding</keyword>
<dbReference type="Pfam" id="PF00571">
    <property type="entry name" value="CBS"/>
    <property type="match status" value="2"/>
</dbReference>
<dbReference type="InterPro" id="IPR016483">
    <property type="entry name" value="UCP006404_Pept_M50_CBS"/>
</dbReference>
<proteinExistence type="inferred from homology"/>
<evidence type="ECO:0000256" key="3">
    <source>
        <dbReference type="ARBA" id="ARBA00022475"/>
    </source>
</evidence>
<keyword evidence="5 14" id="KW-0812">Transmembrane</keyword>
<sequence>MFSNAVKLVTIGGFDIKVDPSWLIIAGLITWSLSEQYFPSLLPDQMPATYLMMALSAMLLFFVSLLLHEMAHSVVARRFGVPVKRITLFLFGGVAELEAEPKSAGVEFWVALAGPVMSLALSLGFWVLGRFAEGVSGMIATTAVLTYLAMINLVLALFNLIPAFPLDGGRILRAVLWHRSGQLLDATRTAAAAGTVFAYALMTLGLIALFLGQTLTGFWQILLGAFLLFAARSSYQTQRAMSAFEGKTVRTLMNSSPVVVSPDTTLSEFANRIMLLGGVSFAPVVEDGVLLGHMDRVLLSKIDRENWGSMRVGDVFEGLDPATTVPPELPAPQLLKRITETGRRKFLVVRDHRLEGVITLADLTRYLRAFDD</sequence>
<evidence type="ECO:0000256" key="15">
    <source>
        <dbReference type="PROSITE-ProRule" id="PRU00703"/>
    </source>
</evidence>
<evidence type="ECO:0000256" key="11">
    <source>
        <dbReference type="ARBA" id="ARBA00023049"/>
    </source>
</evidence>
<evidence type="ECO:0000256" key="5">
    <source>
        <dbReference type="ARBA" id="ARBA00022692"/>
    </source>
</evidence>
<feature type="transmembrane region" description="Helical" evidence="14">
    <location>
        <begin position="50"/>
        <end position="68"/>
    </location>
</feature>
<evidence type="ECO:0000256" key="14">
    <source>
        <dbReference type="PIRNR" id="PIRNR006404"/>
    </source>
</evidence>
<evidence type="ECO:0000256" key="6">
    <source>
        <dbReference type="ARBA" id="ARBA00022723"/>
    </source>
</evidence>
<feature type="transmembrane region" description="Helical" evidence="14">
    <location>
        <begin position="108"/>
        <end position="129"/>
    </location>
</feature>
<feature type="transmembrane region" description="Helical" evidence="14">
    <location>
        <begin position="135"/>
        <end position="161"/>
    </location>
</feature>
<keyword evidence="9 14" id="KW-0862">Zinc</keyword>
<dbReference type="GO" id="GO:0006508">
    <property type="term" value="P:proteolysis"/>
    <property type="evidence" value="ECO:0007669"/>
    <property type="project" value="UniProtKB-KW"/>
</dbReference>
<evidence type="ECO:0000256" key="9">
    <source>
        <dbReference type="ARBA" id="ARBA00022833"/>
    </source>
</evidence>
<accession>A0ABT3BD54</accession>
<evidence type="ECO:0000256" key="13">
    <source>
        <dbReference type="ARBA" id="ARBA00023136"/>
    </source>
</evidence>
<dbReference type="EMBL" id="JALIEB010000004">
    <property type="protein sequence ID" value="MCV3271498.1"/>
    <property type="molecule type" value="Genomic_DNA"/>
</dbReference>
<evidence type="ECO:0000256" key="7">
    <source>
        <dbReference type="ARBA" id="ARBA00022737"/>
    </source>
</evidence>
<dbReference type="PANTHER" id="PTHR39188:SF3">
    <property type="entry name" value="STAGE IV SPORULATION PROTEIN FB"/>
    <property type="match status" value="1"/>
</dbReference>
<comment type="similarity">
    <text evidence="2 14">Belongs to the peptidase M50B family.</text>
</comment>
<keyword evidence="10 14" id="KW-1133">Transmembrane helix</keyword>
<evidence type="ECO:0000256" key="1">
    <source>
        <dbReference type="ARBA" id="ARBA00004651"/>
    </source>
</evidence>
<evidence type="ECO:0000256" key="2">
    <source>
        <dbReference type="ARBA" id="ARBA00007931"/>
    </source>
</evidence>
<organism evidence="17 18">
    <name type="scientific">Roseobacter sinensis</name>
    <dbReference type="NCBI Taxonomy" id="2931391"/>
    <lineage>
        <taxon>Bacteria</taxon>
        <taxon>Pseudomonadati</taxon>
        <taxon>Pseudomonadota</taxon>
        <taxon>Alphaproteobacteria</taxon>
        <taxon>Rhodobacterales</taxon>
        <taxon>Roseobacteraceae</taxon>
        <taxon>Roseobacter</taxon>
    </lineage>
</organism>
<evidence type="ECO:0000313" key="17">
    <source>
        <dbReference type="EMBL" id="MCV3271498.1"/>
    </source>
</evidence>
<feature type="domain" description="CBS" evidence="16">
    <location>
        <begin position="315"/>
        <end position="372"/>
    </location>
</feature>
<feature type="domain" description="CBS" evidence="16">
    <location>
        <begin position="253"/>
        <end position="309"/>
    </location>
</feature>
<dbReference type="PIRSF" id="PIRSF006404">
    <property type="entry name" value="UCP006404_Pept_M50_CBS"/>
    <property type="match status" value="1"/>
</dbReference>
<dbReference type="SMART" id="SM00116">
    <property type="entry name" value="CBS"/>
    <property type="match status" value="2"/>
</dbReference>
<dbReference type="RefSeq" id="WP_263843816.1">
    <property type="nucleotide sequence ID" value="NZ_JALIEB010000004.1"/>
</dbReference>
<evidence type="ECO:0000256" key="4">
    <source>
        <dbReference type="ARBA" id="ARBA00022670"/>
    </source>
</evidence>
<keyword evidence="4 14" id="KW-0645">Protease</keyword>
<evidence type="ECO:0000256" key="8">
    <source>
        <dbReference type="ARBA" id="ARBA00022801"/>
    </source>
</evidence>
<dbReference type="InterPro" id="IPR008915">
    <property type="entry name" value="Peptidase_M50"/>
</dbReference>
<dbReference type="InterPro" id="IPR046342">
    <property type="entry name" value="CBS_dom_sf"/>
</dbReference>
<comment type="subcellular location">
    <subcellularLocation>
        <location evidence="1 14">Cell membrane</location>
        <topology evidence="1 14">Multi-pass membrane protein</topology>
    </subcellularLocation>
</comment>
<comment type="caution">
    <text evidence="17">The sequence shown here is derived from an EMBL/GenBank/DDBJ whole genome shotgun (WGS) entry which is preliminary data.</text>
</comment>
<evidence type="ECO:0000259" key="16">
    <source>
        <dbReference type="PROSITE" id="PS51371"/>
    </source>
</evidence>
<gene>
    <name evidence="17" type="ORF">MUB52_08665</name>
</gene>
<evidence type="ECO:0000256" key="10">
    <source>
        <dbReference type="ARBA" id="ARBA00022989"/>
    </source>
</evidence>
<dbReference type="CDD" id="cd06164">
    <property type="entry name" value="S2P-M50_SpoIVFB_CBS"/>
    <property type="match status" value="1"/>
</dbReference>
<comment type="cofactor">
    <cofactor evidence="14">
        <name>Zn(2+)</name>
        <dbReference type="ChEBI" id="CHEBI:29105"/>
    </cofactor>
    <text evidence="14">Binds 1 zinc ion per subunit.</text>
</comment>
<feature type="transmembrane region" description="Helical" evidence="14">
    <location>
        <begin position="217"/>
        <end position="235"/>
    </location>
</feature>
<keyword evidence="12 15" id="KW-0129">CBS domain</keyword>
<dbReference type="GO" id="GO:0008233">
    <property type="term" value="F:peptidase activity"/>
    <property type="evidence" value="ECO:0007669"/>
    <property type="project" value="UniProtKB-KW"/>
</dbReference>
<keyword evidence="3 14" id="KW-1003">Cell membrane</keyword>
<dbReference type="Pfam" id="PF02163">
    <property type="entry name" value="Peptidase_M50"/>
    <property type="match status" value="2"/>
</dbReference>
<keyword evidence="13 14" id="KW-0472">Membrane</keyword>
<keyword evidence="11 14" id="KW-0482">Metalloprotease</keyword>
<keyword evidence="8 14" id="KW-0378">Hydrolase</keyword>
<evidence type="ECO:0000256" key="12">
    <source>
        <dbReference type="ARBA" id="ARBA00023122"/>
    </source>
</evidence>
<protein>
    <recommendedName>
        <fullName evidence="14">Zinc metalloprotease</fullName>
    </recommendedName>
</protein>
<name>A0ABT3BD54_9RHOB</name>